<evidence type="ECO:0000313" key="11">
    <source>
        <dbReference type="Proteomes" id="UP000728032"/>
    </source>
</evidence>
<evidence type="ECO:0000259" key="9">
    <source>
        <dbReference type="Pfam" id="PF17189"/>
    </source>
</evidence>
<keyword evidence="6" id="KW-0326">Glycosidase</keyword>
<keyword evidence="5 6" id="KW-0378">Hydrolase</keyword>
<dbReference type="SUPFAM" id="SSF51445">
    <property type="entry name" value="(Trans)glycosidases"/>
    <property type="match status" value="1"/>
</dbReference>
<evidence type="ECO:0000259" key="8">
    <source>
        <dbReference type="Pfam" id="PF02055"/>
    </source>
</evidence>
<dbReference type="EC" id="3.2.1.45" evidence="3 6"/>
<feature type="domain" description="Glycosyl hydrolase family 30 TIM-barrel" evidence="8">
    <location>
        <begin position="101"/>
        <end position="448"/>
    </location>
</feature>
<dbReference type="Gene3D" id="3.20.20.80">
    <property type="entry name" value="Glycosidases"/>
    <property type="match status" value="1"/>
</dbReference>
<keyword evidence="6" id="KW-0746">Sphingolipid metabolism</keyword>
<sequence>MNALIVATIVALFAANVSARRLCDKRVIAGADTVCVCNATYCDDMPALPTPTKGVATVFESNKGGDRFVESRLDFASERPPNGSQSVEIRVKTEQRFQRVLGFGGAFTDTAGQMLSSVPASLAEAVLQSYFGADGIGYSFCRVPMAGTDYSPRPYSYDDVDGDLQLKHFALQKEDLEWKIPFIRRAQQMSPLPLRLFASPWAPPAWMKDNHKVNESGALIGAVGGAYYEAWAQYFVRFLDAYRREHDISFWGLTVENEPVQGMLNKHHPFNCLNLSAESEAAFVARNLGPALRTAGYSDLVLLVYDDAGKEVKEYAEAARAAAAEFVGGVAFHWYANDVMKHGFPDSALDSLHALYPDWLVINSEACHLKGLGVGDWQYGLRYAFDVIRDLNHWVSAWIEWNLALDMNGGPRWPEKQGYGGAVNVDAERGEALKNPSFYTLAHFSKFISPESVRIGREVSAEDDLVSVLTVQRPDNQTVLVALNADSAERVLNVEFEGKWISHRIPGFGIQSYIW</sequence>
<gene>
    <name evidence="10" type="ORF">ONB1V03_LOCUS14266</name>
</gene>
<evidence type="ECO:0000256" key="1">
    <source>
        <dbReference type="ARBA" id="ARBA00001013"/>
    </source>
</evidence>
<comment type="catalytic activity">
    <reaction evidence="1">
        <text>a beta-D-glucosyl-(1&lt;-&gt;1')-N-acylsphing-4-enine + H2O = an N-acylsphing-4-enine + D-glucose</text>
        <dbReference type="Rhea" id="RHEA:13269"/>
        <dbReference type="ChEBI" id="CHEBI:4167"/>
        <dbReference type="ChEBI" id="CHEBI:15377"/>
        <dbReference type="ChEBI" id="CHEBI:22801"/>
        <dbReference type="ChEBI" id="CHEBI:52639"/>
        <dbReference type="EC" id="3.2.1.45"/>
    </reaction>
    <physiologicalReaction direction="left-to-right" evidence="1">
        <dbReference type="Rhea" id="RHEA:13270"/>
    </physiologicalReaction>
</comment>
<dbReference type="InterPro" id="IPR033452">
    <property type="entry name" value="GH30_C"/>
</dbReference>
<accession>A0A7R9MCQ7</accession>
<evidence type="ECO:0000256" key="6">
    <source>
        <dbReference type="RuleBase" id="RU361188"/>
    </source>
</evidence>
<dbReference type="GO" id="GO:0006680">
    <property type="term" value="P:glucosylceramide catabolic process"/>
    <property type="evidence" value="ECO:0007669"/>
    <property type="project" value="TreeGrafter"/>
</dbReference>
<dbReference type="AlphaFoldDB" id="A0A7R9MCQ7"/>
<reference evidence="10" key="1">
    <citation type="submission" date="2020-11" db="EMBL/GenBank/DDBJ databases">
        <authorList>
            <person name="Tran Van P."/>
        </authorList>
    </citation>
    <scope>NUCLEOTIDE SEQUENCE</scope>
</reference>
<dbReference type="InterPro" id="IPR001139">
    <property type="entry name" value="Glyco_hydro_30"/>
</dbReference>
<dbReference type="GO" id="GO:0004348">
    <property type="term" value="F:glucosylceramidase activity"/>
    <property type="evidence" value="ECO:0007669"/>
    <property type="project" value="UniProtKB-EC"/>
</dbReference>
<dbReference type="PANTHER" id="PTHR11069">
    <property type="entry name" value="GLUCOSYLCERAMIDASE"/>
    <property type="match status" value="1"/>
</dbReference>
<keyword evidence="11" id="KW-1185">Reference proteome</keyword>
<keyword evidence="6" id="KW-0443">Lipid metabolism</keyword>
<dbReference type="SUPFAM" id="SSF51011">
    <property type="entry name" value="Glycosyl hydrolase domain"/>
    <property type="match status" value="1"/>
</dbReference>
<comment type="similarity">
    <text evidence="2 6">Belongs to the glycosyl hydrolase 30 family.</text>
</comment>
<protein>
    <recommendedName>
        <fullName evidence="3 6">Glucosylceramidase</fullName>
        <ecNumber evidence="3 6">3.2.1.45</ecNumber>
    </recommendedName>
</protein>
<dbReference type="EMBL" id="OC928222">
    <property type="protein sequence ID" value="CAD7657640.1"/>
    <property type="molecule type" value="Genomic_DNA"/>
</dbReference>
<evidence type="ECO:0000256" key="5">
    <source>
        <dbReference type="ARBA" id="ARBA00022801"/>
    </source>
</evidence>
<dbReference type="Pfam" id="PF17189">
    <property type="entry name" value="Glyco_hydro_30C"/>
    <property type="match status" value="1"/>
</dbReference>
<feature type="signal peptide" evidence="7">
    <location>
        <begin position="1"/>
        <end position="19"/>
    </location>
</feature>
<dbReference type="PRINTS" id="PR00843">
    <property type="entry name" value="GLHYDRLASE30"/>
</dbReference>
<feature type="chain" id="PRO_5035592472" description="Glucosylceramidase" evidence="7">
    <location>
        <begin position="20"/>
        <end position="515"/>
    </location>
</feature>
<feature type="domain" description="Glycosyl hydrolase family 30 beta sandwich" evidence="9">
    <location>
        <begin position="452"/>
        <end position="513"/>
    </location>
</feature>
<dbReference type="InterPro" id="IPR033453">
    <property type="entry name" value="Glyco_hydro_30_TIM-barrel"/>
</dbReference>
<dbReference type="EMBL" id="CAJPVJ010013397">
    <property type="protein sequence ID" value="CAG2174826.1"/>
    <property type="molecule type" value="Genomic_DNA"/>
</dbReference>
<dbReference type="PANTHER" id="PTHR11069:SF23">
    <property type="entry name" value="LYSOSOMAL ACID GLUCOSYLCERAMIDASE"/>
    <property type="match status" value="1"/>
</dbReference>
<dbReference type="OrthoDB" id="2160638at2759"/>
<proteinExistence type="inferred from homology"/>
<dbReference type="Pfam" id="PF02055">
    <property type="entry name" value="Glyco_hydro_30"/>
    <property type="match status" value="1"/>
</dbReference>
<evidence type="ECO:0000256" key="3">
    <source>
        <dbReference type="ARBA" id="ARBA00012658"/>
    </source>
</evidence>
<evidence type="ECO:0000313" key="10">
    <source>
        <dbReference type="EMBL" id="CAD7657640.1"/>
    </source>
</evidence>
<dbReference type="GO" id="GO:0016020">
    <property type="term" value="C:membrane"/>
    <property type="evidence" value="ECO:0007669"/>
    <property type="project" value="GOC"/>
</dbReference>
<evidence type="ECO:0000256" key="2">
    <source>
        <dbReference type="ARBA" id="ARBA00005382"/>
    </source>
</evidence>
<dbReference type="InterPro" id="IPR017853">
    <property type="entry name" value="GH"/>
</dbReference>
<organism evidence="10">
    <name type="scientific">Oppiella nova</name>
    <dbReference type="NCBI Taxonomy" id="334625"/>
    <lineage>
        <taxon>Eukaryota</taxon>
        <taxon>Metazoa</taxon>
        <taxon>Ecdysozoa</taxon>
        <taxon>Arthropoda</taxon>
        <taxon>Chelicerata</taxon>
        <taxon>Arachnida</taxon>
        <taxon>Acari</taxon>
        <taxon>Acariformes</taxon>
        <taxon>Sarcoptiformes</taxon>
        <taxon>Oribatida</taxon>
        <taxon>Brachypylina</taxon>
        <taxon>Oppioidea</taxon>
        <taxon>Oppiidae</taxon>
        <taxon>Oppiella</taxon>
    </lineage>
</organism>
<keyword evidence="4 7" id="KW-0732">Signal</keyword>
<dbReference type="Proteomes" id="UP000728032">
    <property type="component" value="Unassembled WGS sequence"/>
</dbReference>
<name>A0A7R9MCQ7_9ACAR</name>
<evidence type="ECO:0000256" key="4">
    <source>
        <dbReference type="ARBA" id="ARBA00022729"/>
    </source>
</evidence>
<evidence type="ECO:0000256" key="7">
    <source>
        <dbReference type="SAM" id="SignalP"/>
    </source>
</evidence>